<dbReference type="InterPro" id="IPR007197">
    <property type="entry name" value="rSAM"/>
</dbReference>
<dbReference type="EMBL" id="BARS01004378">
    <property type="protein sequence ID" value="GAF77274.1"/>
    <property type="molecule type" value="Genomic_DNA"/>
</dbReference>
<dbReference type="GO" id="GO:0005829">
    <property type="term" value="C:cytosol"/>
    <property type="evidence" value="ECO:0007669"/>
    <property type="project" value="TreeGrafter"/>
</dbReference>
<evidence type="ECO:0000256" key="3">
    <source>
        <dbReference type="ARBA" id="ARBA00022723"/>
    </source>
</evidence>
<dbReference type="PROSITE" id="PS51918">
    <property type="entry name" value="RADICAL_SAM"/>
    <property type="match status" value="1"/>
</dbReference>
<organism evidence="7">
    <name type="scientific">marine sediment metagenome</name>
    <dbReference type="NCBI Taxonomy" id="412755"/>
    <lineage>
        <taxon>unclassified sequences</taxon>
        <taxon>metagenomes</taxon>
        <taxon>ecological metagenomes</taxon>
    </lineage>
</organism>
<dbReference type="InterPro" id="IPR051198">
    <property type="entry name" value="BchE-like"/>
</dbReference>
<dbReference type="SFLD" id="SFLDS00029">
    <property type="entry name" value="Radical_SAM"/>
    <property type="match status" value="1"/>
</dbReference>
<dbReference type="Gene3D" id="3.80.30.20">
    <property type="entry name" value="tm_1862 like domain"/>
    <property type="match status" value="1"/>
</dbReference>
<name>X0S8D0_9ZZZZ</name>
<dbReference type="InterPro" id="IPR023404">
    <property type="entry name" value="rSAM_horseshoe"/>
</dbReference>
<dbReference type="SUPFAM" id="SSF102114">
    <property type="entry name" value="Radical SAM enzymes"/>
    <property type="match status" value="1"/>
</dbReference>
<dbReference type="InterPro" id="IPR006638">
    <property type="entry name" value="Elp3/MiaA/NifB-like_rSAM"/>
</dbReference>
<keyword evidence="2" id="KW-0949">S-adenosyl-L-methionine</keyword>
<gene>
    <name evidence="7" type="ORF">S01H1_08546</name>
</gene>
<evidence type="ECO:0000259" key="6">
    <source>
        <dbReference type="PROSITE" id="PS51918"/>
    </source>
</evidence>
<dbReference type="GO" id="GO:0003824">
    <property type="term" value="F:catalytic activity"/>
    <property type="evidence" value="ECO:0007669"/>
    <property type="project" value="InterPro"/>
</dbReference>
<keyword evidence="4" id="KW-0408">Iron</keyword>
<dbReference type="InterPro" id="IPR058240">
    <property type="entry name" value="rSAM_sf"/>
</dbReference>
<evidence type="ECO:0000256" key="1">
    <source>
        <dbReference type="ARBA" id="ARBA00001966"/>
    </source>
</evidence>
<keyword evidence="3" id="KW-0479">Metal-binding</keyword>
<proteinExistence type="predicted"/>
<dbReference type="SFLD" id="SFLDG01082">
    <property type="entry name" value="B12-binding_domain_containing"/>
    <property type="match status" value="1"/>
</dbReference>
<dbReference type="Pfam" id="PF04055">
    <property type="entry name" value="Radical_SAM"/>
    <property type="match status" value="1"/>
</dbReference>
<dbReference type="GO" id="GO:0046872">
    <property type="term" value="F:metal ion binding"/>
    <property type="evidence" value="ECO:0007669"/>
    <property type="project" value="UniProtKB-KW"/>
</dbReference>
<feature type="non-terminal residue" evidence="7">
    <location>
        <position position="1"/>
    </location>
</feature>
<evidence type="ECO:0000256" key="5">
    <source>
        <dbReference type="ARBA" id="ARBA00023014"/>
    </source>
</evidence>
<dbReference type="PANTHER" id="PTHR43409">
    <property type="entry name" value="ANAEROBIC MAGNESIUM-PROTOPORPHYRIN IX MONOMETHYL ESTER CYCLASE-RELATED"/>
    <property type="match status" value="1"/>
</dbReference>
<accession>X0S8D0</accession>
<dbReference type="AlphaFoldDB" id="X0S8D0"/>
<evidence type="ECO:0000256" key="2">
    <source>
        <dbReference type="ARBA" id="ARBA00022691"/>
    </source>
</evidence>
<comment type="cofactor">
    <cofactor evidence="1">
        <name>[4Fe-4S] cluster</name>
        <dbReference type="ChEBI" id="CHEBI:49883"/>
    </cofactor>
</comment>
<evidence type="ECO:0000256" key="4">
    <source>
        <dbReference type="ARBA" id="ARBA00023004"/>
    </source>
</evidence>
<dbReference type="PANTHER" id="PTHR43409:SF7">
    <property type="entry name" value="BLL1977 PROTEIN"/>
    <property type="match status" value="1"/>
</dbReference>
<feature type="domain" description="Radical SAM core" evidence="6">
    <location>
        <begin position="46"/>
        <end position="287"/>
    </location>
</feature>
<comment type="caution">
    <text evidence="7">The sequence shown here is derived from an EMBL/GenBank/DDBJ whole genome shotgun (WGS) entry which is preliminary data.</text>
</comment>
<keyword evidence="5" id="KW-0411">Iron-sulfur</keyword>
<protein>
    <recommendedName>
        <fullName evidence="6">Radical SAM core domain-containing protein</fullName>
    </recommendedName>
</protein>
<dbReference type="GO" id="GO:0051536">
    <property type="term" value="F:iron-sulfur cluster binding"/>
    <property type="evidence" value="ECO:0007669"/>
    <property type="project" value="UniProtKB-KW"/>
</dbReference>
<dbReference type="SMART" id="SM00729">
    <property type="entry name" value="Elp3"/>
    <property type="match status" value="1"/>
</dbReference>
<sequence>EWRHIPGIAYRSGSEALCGPPRPLVADLDELPFPARDYVPFIKRELAEHGVVSVAASRGCYGNCGFCAIRQFYREPGGPPCRLRSIRNVIDEIEQIVGVHGVSEILLIDDIFTFPGQRGAERVGEWRRELAARGLRVMLSISDRVDHIRRPLYDELYKMGVRQIMVGVEATDPEILRYFNKGITVEDVRRALGVLDQLGIDVTITYINFTPMTTLEILRDNLACLLSFDVNFLPGLLNRLQVYVGTPIADDLIGRGMVTGTFPEFSYRIPDERVEVVYEVCCECLHPFLEVSYEIMKLERMFRVKAFRMEGMGRPDPLLAEGKAFFRRRCGVIMKEAADIFRTLLDYAGTHEGVEDAFLARTAARASEAYRRWHRELELIRDRSPLFDDADRIVLR</sequence>
<reference evidence="7" key="1">
    <citation type="journal article" date="2014" name="Front. Microbiol.">
        <title>High frequency of phylogenetically diverse reductive dehalogenase-homologous genes in deep subseafloor sedimentary metagenomes.</title>
        <authorList>
            <person name="Kawai M."/>
            <person name="Futagami T."/>
            <person name="Toyoda A."/>
            <person name="Takaki Y."/>
            <person name="Nishi S."/>
            <person name="Hori S."/>
            <person name="Arai W."/>
            <person name="Tsubouchi T."/>
            <person name="Morono Y."/>
            <person name="Uchiyama I."/>
            <person name="Ito T."/>
            <person name="Fujiyama A."/>
            <person name="Inagaki F."/>
            <person name="Takami H."/>
        </authorList>
    </citation>
    <scope>NUCLEOTIDE SEQUENCE</scope>
    <source>
        <strain evidence="7">Expedition CK06-06</strain>
    </source>
</reference>
<evidence type="ECO:0000313" key="7">
    <source>
        <dbReference type="EMBL" id="GAF77274.1"/>
    </source>
</evidence>